<evidence type="ECO:0000256" key="1">
    <source>
        <dbReference type="SAM" id="Phobius"/>
    </source>
</evidence>
<dbReference type="OrthoDB" id="6117573at2759"/>
<reference evidence="3" key="1">
    <citation type="submission" date="2021-03" db="EMBL/GenBank/DDBJ databases">
        <authorList>
            <person name="Bekaert M."/>
        </authorList>
    </citation>
    <scope>NUCLEOTIDE SEQUENCE</scope>
</reference>
<keyword evidence="4" id="KW-1185">Reference proteome</keyword>
<evidence type="ECO:0000313" key="3">
    <source>
        <dbReference type="EMBL" id="CAG2254268.1"/>
    </source>
</evidence>
<dbReference type="CDD" id="cd00037">
    <property type="entry name" value="CLECT"/>
    <property type="match status" value="1"/>
</dbReference>
<dbReference type="AlphaFoldDB" id="A0A8S3VBX0"/>
<dbReference type="SUPFAM" id="SSF56436">
    <property type="entry name" value="C-type lectin-like"/>
    <property type="match status" value="1"/>
</dbReference>
<organism evidence="3 4">
    <name type="scientific">Mytilus edulis</name>
    <name type="common">Blue mussel</name>
    <dbReference type="NCBI Taxonomy" id="6550"/>
    <lineage>
        <taxon>Eukaryota</taxon>
        <taxon>Metazoa</taxon>
        <taxon>Spiralia</taxon>
        <taxon>Lophotrochozoa</taxon>
        <taxon>Mollusca</taxon>
        <taxon>Bivalvia</taxon>
        <taxon>Autobranchia</taxon>
        <taxon>Pteriomorphia</taxon>
        <taxon>Mytilida</taxon>
        <taxon>Mytiloidea</taxon>
        <taxon>Mytilidae</taxon>
        <taxon>Mytilinae</taxon>
        <taxon>Mytilus</taxon>
    </lineage>
</organism>
<keyword evidence="1" id="KW-1133">Transmembrane helix</keyword>
<evidence type="ECO:0000259" key="2">
    <source>
        <dbReference type="PROSITE" id="PS50041"/>
    </source>
</evidence>
<dbReference type="PROSITE" id="PS50041">
    <property type="entry name" value="C_TYPE_LECTIN_2"/>
    <property type="match status" value="1"/>
</dbReference>
<dbReference type="InterPro" id="IPR001304">
    <property type="entry name" value="C-type_lectin-like"/>
</dbReference>
<proteinExistence type="predicted"/>
<gene>
    <name evidence="3" type="ORF">MEDL_65769</name>
</gene>
<dbReference type="InterPro" id="IPR016187">
    <property type="entry name" value="CTDL_fold"/>
</dbReference>
<feature type="domain" description="C-type lectin" evidence="2">
    <location>
        <begin position="27"/>
        <end position="113"/>
    </location>
</feature>
<protein>
    <recommendedName>
        <fullName evidence="2">C-type lectin domain-containing protein</fullName>
    </recommendedName>
</protein>
<dbReference type="InterPro" id="IPR016186">
    <property type="entry name" value="C-type_lectin-like/link_sf"/>
</dbReference>
<dbReference type="Proteomes" id="UP000683360">
    <property type="component" value="Unassembled WGS sequence"/>
</dbReference>
<accession>A0A8S3VBX0</accession>
<comment type="caution">
    <text evidence="3">The sequence shown here is derived from an EMBL/GenBank/DDBJ whole genome shotgun (WGS) entry which is preliminary data.</text>
</comment>
<keyword evidence="1" id="KW-0812">Transmembrane</keyword>
<dbReference type="Gene3D" id="3.10.100.10">
    <property type="entry name" value="Mannose-Binding Protein A, subunit A"/>
    <property type="match status" value="1"/>
</dbReference>
<dbReference type="EMBL" id="CAJPWZ010003235">
    <property type="protein sequence ID" value="CAG2254268.1"/>
    <property type="molecule type" value="Genomic_DNA"/>
</dbReference>
<keyword evidence="1" id="KW-0472">Membrane</keyword>
<feature type="transmembrane region" description="Helical" evidence="1">
    <location>
        <begin position="224"/>
        <end position="246"/>
    </location>
</feature>
<evidence type="ECO:0000313" key="4">
    <source>
        <dbReference type="Proteomes" id="UP000683360"/>
    </source>
</evidence>
<name>A0A8S3VBX0_MYTED</name>
<sequence>MQEWIMPSSPILLYKIAKIGLKKWRKILEKLDSKSADVWIGLKWNFTKQNFSWVNRASLDFGTWENWDKSWPEPDCMDIRCPSSLYQNCVRIRKLDWVWKTIQCDTRYAVLCERCLNYTFVSLLNKPTEAHDATDEDLKIETTTVAAPIEDFNLEASSVTAKSSLFTPGTFECENLCLHQCGCNCSTPAAITHKPNYVTGYTLDKTRLSSYIRRKTSASDPRKSSFYIGCVGFTILVLSIFFITVLDFLPWG</sequence>